<gene>
    <name evidence="1" type="ORF">M0R45_002620</name>
</gene>
<accession>A0AAW1VQY0</accession>
<dbReference type="Proteomes" id="UP001457282">
    <property type="component" value="Unassembled WGS sequence"/>
</dbReference>
<name>A0AAW1VQY0_RUBAR</name>
<evidence type="ECO:0000313" key="1">
    <source>
        <dbReference type="EMBL" id="KAK9906283.1"/>
    </source>
</evidence>
<dbReference type="EMBL" id="JBEDUW010000065">
    <property type="protein sequence ID" value="KAK9906283.1"/>
    <property type="molecule type" value="Genomic_DNA"/>
</dbReference>
<proteinExistence type="predicted"/>
<dbReference type="AlphaFoldDB" id="A0AAW1VQY0"/>
<keyword evidence="2" id="KW-1185">Reference proteome</keyword>
<evidence type="ECO:0000313" key="2">
    <source>
        <dbReference type="Proteomes" id="UP001457282"/>
    </source>
</evidence>
<sequence length="86" mass="9883">MQVVETVALSSADGWAEVEALRCVFFCELKSEIKNWMCLIRDCELLQRRKKSGCCESELQSLLQSWAHGISYCINKQKIFSDYNNG</sequence>
<reference evidence="1 2" key="1">
    <citation type="journal article" date="2023" name="G3 (Bethesda)">
        <title>A chromosome-length genome assembly and annotation of blackberry (Rubus argutus, cv. 'Hillquist').</title>
        <authorList>
            <person name="Bruna T."/>
            <person name="Aryal R."/>
            <person name="Dudchenko O."/>
            <person name="Sargent D.J."/>
            <person name="Mead D."/>
            <person name="Buti M."/>
            <person name="Cavallini A."/>
            <person name="Hytonen T."/>
            <person name="Andres J."/>
            <person name="Pham M."/>
            <person name="Weisz D."/>
            <person name="Mascagni F."/>
            <person name="Usai G."/>
            <person name="Natali L."/>
            <person name="Bassil N."/>
            <person name="Fernandez G.E."/>
            <person name="Lomsadze A."/>
            <person name="Armour M."/>
            <person name="Olukolu B."/>
            <person name="Poorten T."/>
            <person name="Britton C."/>
            <person name="Davik J."/>
            <person name="Ashrafi H."/>
            <person name="Aiden E.L."/>
            <person name="Borodovsky M."/>
            <person name="Worthington M."/>
        </authorList>
    </citation>
    <scope>NUCLEOTIDE SEQUENCE [LARGE SCALE GENOMIC DNA]</scope>
    <source>
        <strain evidence="1">PI 553951</strain>
    </source>
</reference>
<comment type="caution">
    <text evidence="1">The sequence shown here is derived from an EMBL/GenBank/DDBJ whole genome shotgun (WGS) entry which is preliminary data.</text>
</comment>
<organism evidence="1 2">
    <name type="scientific">Rubus argutus</name>
    <name type="common">Southern blackberry</name>
    <dbReference type="NCBI Taxonomy" id="59490"/>
    <lineage>
        <taxon>Eukaryota</taxon>
        <taxon>Viridiplantae</taxon>
        <taxon>Streptophyta</taxon>
        <taxon>Embryophyta</taxon>
        <taxon>Tracheophyta</taxon>
        <taxon>Spermatophyta</taxon>
        <taxon>Magnoliopsida</taxon>
        <taxon>eudicotyledons</taxon>
        <taxon>Gunneridae</taxon>
        <taxon>Pentapetalae</taxon>
        <taxon>rosids</taxon>
        <taxon>fabids</taxon>
        <taxon>Rosales</taxon>
        <taxon>Rosaceae</taxon>
        <taxon>Rosoideae</taxon>
        <taxon>Rosoideae incertae sedis</taxon>
        <taxon>Rubus</taxon>
    </lineage>
</organism>
<protein>
    <submittedName>
        <fullName evidence="1">Uncharacterized protein</fullName>
    </submittedName>
</protein>